<dbReference type="AlphaFoldDB" id="A0A9D4VHL8"/>
<protein>
    <recommendedName>
        <fullName evidence="4">NAB domain-containing protein</fullName>
    </recommendedName>
</protein>
<feature type="coiled-coil region" evidence="2">
    <location>
        <begin position="173"/>
        <end position="710"/>
    </location>
</feature>
<evidence type="ECO:0000256" key="3">
    <source>
        <dbReference type="SAM" id="MobiDB-lite"/>
    </source>
</evidence>
<dbReference type="PANTHER" id="PTHR47357">
    <property type="entry name" value="COP1-INTERACTIVE PROTEIN 1"/>
    <property type="match status" value="1"/>
</dbReference>
<dbReference type="PANTHER" id="PTHR47357:SF4">
    <property type="entry name" value="MYOSIN HEAVY CHAIN-LIKE PROTEIN"/>
    <property type="match status" value="1"/>
</dbReference>
<keyword evidence="1 2" id="KW-0175">Coiled coil</keyword>
<sequence>MINYHSMESIKIVDTLIDPENAEELKRTKSDIETKITKIQKLIKNENQSKTATNSRRSKKETELMGLTEDLYKQYQSLSAQYDNVIGKVVSPTRHKASASSSDSESEYFSSEEVDGINKRRSEKGKKYLSDTVKQEPDRGDDSNKVKDSNENIADASEGLKAEASGEASGRQLDSLMEEMRSLSNHKTNLELQIDSQANEVKQLSVKNTELQNHVTELESLLKEKQGAVSNLEVKLNNSEEQAKSNIVKLMAQVNELILETKSLTTQKDEMEEKIKCDKNEASVGREELMEKLNGMQQKLDSLENLNKELETQMEGKRDKNEASIEREELMEKLNGMQQKLDSLENMNKELETQREELMEKHNGMQQKLDSLENLNKELETQREELMEKRNGMQQKLDSLENLTKELETQREAMMEKLNSMQQKVDSQENLNKELETQMEVKGEEISQYLIQIENLKEKMAETKSLEQKMMEEKEVFLAELKDMELELETQSNQKNEVEEQLRDTTYELKHIMNENKALQDRNDELKAAMTQRGEEITNFLLENDSDENGASMEIMALRAQVNDMRLELDSMYEQKTKLELQIERNQNEYAESLAKMESVNAKLAAQIADQENTIDRIKEEQKQTVIMSNKFNLNLRTAEKKMEELAEKLRKKMEDNIRLLHQRIHVAEQLNNENKNSCKLTNMRYEQENKTLAEKVAIYEDDLRRLKEESKEATYSPVVDQMRFEFEAALKGLDVAAAKLEEHKECVMSNVSKMLCEIQLAKDWIKKMNTEMKQLKDNVDCLTALLSEKEEQELLLRDKVWHLEASVSKEGGEKLNMTNAVNQLEKKVVKLEKNLKEKDEDLDSLGEKKREAIRQLCLVVEFHRDRCSYLVNLVSNMRNNKKT</sequence>
<feature type="domain" description="NAB" evidence="4">
    <location>
        <begin position="5"/>
        <end position="89"/>
    </location>
</feature>
<accession>A0A9D4VHL8</accession>
<evidence type="ECO:0000313" key="6">
    <source>
        <dbReference type="Proteomes" id="UP001058974"/>
    </source>
</evidence>
<evidence type="ECO:0000313" key="5">
    <source>
        <dbReference type="EMBL" id="KAI5383492.1"/>
    </source>
</evidence>
<proteinExistence type="predicted"/>
<evidence type="ECO:0000259" key="4">
    <source>
        <dbReference type="PROSITE" id="PS51774"/>
    </source>
</evidence>
<dbReference type="PROSITE" id="PS51774">
    <property type="entry name" value="NAB"/>
    <property type="match status" value="1"/>
</dbReference>
<dbReference type="Pfam" id="PF07765">
    <property type="entry name" value="KIP1"/>
    <property type="match status" value="1"/>
</dbReference>
<dbReference type="Gramene" id="Psat07G0075400-T1">
    <property type="protein sequence ID" value="KAI5383492.1"/>
    <property type="gene ID" value="KIW84_070754"/>
</dbReference>
<organism evidence="5 6">
    <name type="scientific">Pisum sativum</name>
    <name type="common">Garden pea</name>
    <name type="synonym">Lathyrus oleraceus</name>
    <dbReference type="NCBI Taxonomy" id="3888"/>
    <lineage>
        <taxon>Eukaryota</taxon>
        <taxon>Viridiplantae</taxon>
        <taxon>Streptophyta</taxon>
        <taxon>Embryophyta</taxon>
        <taxon>Tracheophyta</taxon>
        <taxon>Spermatophyta</taxon>
        <taxon>Magnoliopsida</taxon>
        <taxon>eudicotyledons</taxon>
        <taxon>Gunneridae</taxon>
        <taxon>Pentapetalae</taxon>
        <taxon>rosids</taxon>
        <taxon>fabids</taxon>
        <taxon>Fabales</taxon>
        <taxon>Fabaceae</taxon>
        <taxon>Papilionoideae</taxon>
        <taxon>50 kb inversion clade</taxon>
        <taxon>NPAAA clade</taxon>
        <taxon>Hologalegina</taxon>
        <taxon>IRL clade</taxon>
        <taxon>Fabeae</taxon>
        <taxon>Lathyrus</taxon>
    </lineage>
</organism>
<dbReference type="GO" id="GO:0003779">
    <property type="term" value="F:actin binding"/>
    <property type="evidence" value="ECO:0007669"/>
    <property type="project" value="InterPro"/>
</dbReference>
<comment type="caution">
    <text evidence="5">The sequence shown here is derived from an EMBL/GenBank/DDBJ whole genome shotgun (WGS) entry which is preliminary data.</text>
</comment>
<evidence type="ECO:0000256" key="2">
    <source>
        <dbReference type="SAM" id="Coils"/>
    </source>
</evidence>
<dbReference type="InterPro" id="IPR011684">
    <property type="entry name" value="NAB"/>
</dbReference>
<keyword evidence="6" id="KW-1185">Reference proteome</keyword>
<reference evidence="5 6" key="1">
    <citation type="journal article" date="2022" name="Nat. Genet.">
        <title>Improved pea reference genome and pan-genome highlight genomic features and evolutionary characteristics.</title>
        <authorList>
            <person name="Yang T."/>
            <person name="Liu R."/>
            <person name="Luo Y."/>
            <person name="Hu S."/>
            <person name="Wang D."/>
            <person name="Wang C."/>
            <person name="Pandey M.K."/>
            <person name="Ge S."/>
            <person name="Xu Q."/>
            <person name="Li N."/>
            <person name="Li G."/>
            <person name="Huang Y."/>
            <person name="Saxena R.K."/>
            <person name="Ji Y."/>
            <person name="Li M."/>
            <person name="Yan X."/>
            <person name="He Y."/>
            <person name="Liu Y."/>
            <person name="Wang X."/>
            <person name="Xiang C."/>
            <person name="Varshney R.K."/>
            <person name="Ding H."/>
            <person name="Gao S."/>
            <person name="Zong X."/>
        </authorList>
    </citation>
    <scope>NUCLEOTIDE SEQUENCE [LARGE SCALE GENOMIC DNA]</scope>
    <source>
        <strain evidence="5 6">cv. Zhongwan 6</strain>
    </source>
</reference>
<gene>
    <name evidence="5" type="ORF">KIW84_070754</name>
</gene>
<dbReference type="Proteomes" id="UP001058974">
    <property type="component" value="Chromosome 7"/>
</dbReference>
<dbReference type="OrthoDB" id="10255522at2759"/>
<dbReference type="GO" id="GO:0005856">
    <property type="term" value="C:cytoskeleton"/>
    <property type="evidence" value="ECO:0007669"/>
    <property type="project" value="TreeGrafter"/>
</dbReference>
<feature type="region of interest" description="Disordered" evidence="3">
    <location>
        <begin position="95"/>
        <end position="151"/>
    </location>
</feature>
<dbReference type="EMBL" id="JAMSHJ010000007">
    <property type="protein sequence ID" value="KAI5383492.1"/>
    <property type="molecule type" value="Genomic_DNA"/>
</dbReference>
<name>A0A9D4VHL8_PEA</name>
<feature type="coiled-coil region" evidence="2">
    <location>
        <begin position="759"/>
        <end position="856"/>
    </location>
</feature>
<feature type="compositionally biased region" description="Basic and acidic residues" evidence="3">
    <location>
        <begin position="116"/>
        <end position="150"/>
    </location>
</feature>
<dbReference type="GO" id="GO:0005200">
    <property type="term" value="F:structural constituent of cytoskeleton"/>
    <property type="evidence" value="ECO:0007669"/>
    <property type="project" value="TreeGrafter"/>
</dbReference>
<feature type="compositionally biased region" description="Acidic residues" evidence="3">
    <location>
        <begin position="104"/>
        <end position="115"/>
    </location>
</feature>
<evidence type="ECO:0000256" key="1">
    <source>
        <dbReference type="ARBA" id="ARBA00023054"/>
    </source>
</evidence>